<evidence type="ECO:0000256" key="3">
    <source>
        <dbReference type="ARBA" id="ARBA00022692"/>
    </source>
</evidence>
<keyword evidence="4 6" id="KW-1133">Transmembrane helix</keyword>
<dbReference type="AlphaFoldDB" id="A0A426QGB6"/>
<evidence type="ECO:0000256" key="6">
    <source>
        <dbReference type="SAM" id="Phobius"/>
    </source>
</evidence>
<keyword evidence="3 6" id="KW-0812">Transmembrane</keyword>
<evidence type="ECO:0000256" key="4">
    <source>
        <dbReference type="ARBA" id="ARBA00022989"/>
    </source>
</evidence>
<dbReference type="InterPro" id="IPR020948">
    <property type="entry name" value="P_starv_induced_PsiE-like"/>
</dbReference>
<organism evidence="7 8">
    <name type="scientific">Thiohalobacter thiocyanaticus</name>
    <dbReference type="NCBI Taxonomy" id="585455"/>
    <lineage>
        <taxon>Bacteria</taxon>
        <taxon>Pseudomonadati</taxon>
        <taxon>Pseudomonadota</taxon>
        <taxon>Gammaproteobacteria</taxon>
        <taxon>Thiohalobacterales</taxon>
        <taxon>Thiohalobacteraceae</taxon>
        <taxon>Thiohalobacter</taxon>
    </lineage>
</organism>
<reference evidence="7 8" key="1">
    <citation type="journal article" date="2010" name="Int. J. Syst. Evol. Microbiol.">
        <title>Thiohalobacter thiocyanaticus gen. nov., sp. nov., a moderately halophilic, sulfur-oxidizing gammaproteobacterium from hypersaline lakes, that utilizes thiocyanate.</title>
        <authorList>
            <person name="Sorokin D.Y."/>
            <person name="Kovaleva O.L."/>
            <person name="Tourova T.P."/>
            <person name="Muyzer G."/>
        </authorList>
    </citation>
    <scope>NUCLEOTIDE SEQUENCE [LARGE SCALE GENOMIC DNA]</scope>
    <source>
        <strain evidence="7 8">Hrh1</strain>
    </source>
</reference>
<dbReference type="Pfam" id="PF06146">
    <property type="entry name" value="PsiE"/>
    <property type="match status" value="1"/>
</dbReference>
<comment type="caution">
    <text evidence="7">The sequence shown here is derived from an EMBL/GenBank/DDBJ whole genome shotgun (WGS) entry which is preliminary data.</text>
</comment>
<evidence type="ECO:0000256" key="5">
    <source>
        <dbReference type="ARBA" id="ARBA00023136"/>
    </source>
</evidence>
<evidence type="ECO:0000313" key="8">
    <source>
        <dbReference type="Proteomes" id="UP000287798"/>
    </source>
</evidence>
<accession>A0A426QGB6</accession>
<proteinExistence type="predicted"/>
<gene>
    <name evidence="7" type="ORF">D6C00_01560</name>
</gene>
<keyword evidence="2" id="KW-1003">Cell membrane</keyword>
<dbReference type="OrthoDB" id="598027at2"/>
<evidence type="ECO:0000313" key="7">
    <source>
        <dbReference type="EMBL" id="RRQ20792.1"/>
    </source>
</evidence>
<dbReference type="GO" id="GO:0005886">
    <property type="term" value="C:plasma membrane"/>
    <property type="evidence" value="ECO:0007669"/>
    <property type="project" value="UniProtKB-SubCell"/>
</dbReference>
<keyword evidence="5 6" id="KW-0472">Membrane</keyword>
<evidence type="ECO:0000256" key="1">
    <source>
        <dbReference type="ARBA" id="ARBA00004651"/>
    </source>
</evidence>
<evidence type="ECO:0000256" key="2">
    <source>
        <dbReference type="ARBA" id="ARBA00022475"/>
    </source>
</evidence>
<sequence>MIEYLRKFERVVVATLILMLALVILLSVVELGWVLVKDIRKPPIFILEIHELLELFGLFLLVLIGIELLETMKKYYNEGRVDLDVIISVSLIAIGRKIITMDPKEYDPLTLIGVAAIIFALIAGYWVIKRTSHSVPRFSHTNQDGGQ</sequence>
<name>A0A426QGB6_9GAMM</name>
<keyword evidence="8" id="KW-1185">Reference proteome</keyword>
<dbReference type="Proteomes" id="UP000287798">
    <property type="component" value="Unassembled WGS sequence"/>
</dbReference>
<dbReference type="EMBL" id="QZMU01000001">
    <property type="protein sequence ID" value="RRQ20792.1"/>
    <property type="molecule type" value="Genomic_DNA"/>
</dbReference>
<feature type="transmembrane region" description="Helical" evidence="6">
    <location>
        <begin position="52"/>
        <end position="69"/>
    </location>
</feature>
<comment type="subcellular location">
    <subcellularLocation>
        <location evidence="1">Cell membrane</location>
        <topology evidence="1">Multi-pass membrane protein</topology>
    </subcellularLocation>
</comment>
<feature type="transmembrane region" description="Helical" evidence="6">
    <location>
        <begin position="111"/>
        <end position="128"/>
    </location>
</feature>
<protein>
    <submittedName>
        <fullName evidence="7">Phosphate-starvation-inducible E-like protein</fullName>
    </submittedName>
</protein>
<feature type="transmembrane region" description="Helical" evidence="6">
    <location>
        <begin position="12"/>
        <end position="36"/>
    </location>
</feature>
<dbReference type="RefSeq" id="WP_125180007.1">
    <property type="nucleotide sequence ID" value="NZ_QZMU01000001.1"/>
</dbReference>